<dbReference type="InterPro" id="IPR025205">
    <property type="entry name" value="PilX/PilW_C"/>
</dbReference>
<feature type="transmembrane region" description="Helical" evidence="1">
    <location>
        <begin position="15"/>
        <end position="39"/>
    </location>
</feature>
<organism evidence="4 5">
    <name type="scientific">Cupriavidus basilensis OR16</name>
    <dbReference type="NCBI Taxonomy" id="1127483"/>
    <lineage>
        <taxon>Bacteria</taxon>
        <taxon>Pseudomonadati</taxon>
        <taxon>Pseudomonadota</taxon>
        <taxon>Betaproteobacteria</taxon>
        <taxon>Burkholderiales</taxon>
        <taxon>Burkholderiaceae</taxon>
        <taxon>Cupriavidus</taxon>
    </lineage>
</organism>
<evidence type="ECO:0000313" key="5">
    <source>
        <dbReference type="Proteomes" id="UP000005808"/>
    </source>
</evidence>
<feature type="domain" description="Type 4 fimbrial biogenesis protein PilX N-terminal" evidence="3">
    <location>
        <begin position="13"/>
        <end position="63"/>
    </location>
</feature>
<proteinExistence type="predicted"/>
<gene>
    <name evidence="4" type="ORF">OR16_35090</name>
</gene>
<dbReference type="InterPro" id="IPR025746">
    <property type="entry name" value="PilX_N_dom"/>
</dbReference>
<keyword evidence="1" id="KW-1133">Transmembrane helix</keyword>
<sequence length="207" mass="22167">MPLIHPAVTYPGRGFALLTALIMLLVISVLALGGARLALDSKRTTRNQRDFEIAFQAAEAALRDAEMDIQNTTGPKSRSAIFQPTAATGFTVEGGCNIGTTVAAPYQGLCNTLANINAQIWNTVSWSASATNPQTVAYGTFTGRTFPTGTGLTPSQKPRYIIELLPDQSIGSAVDNTRYMYRVTAVGFGPNNATQAMVQSLYRKTDN</sequence>
<dbReference type="Proteomes" id="UP000005808">
    <property type="component" value="Unassembled WGS sequence"/>
</dbReference>
<keyword evidence="1" id="KW-0472">Membrane</keyword>
<dbReference type="AlphaFoldDB" id="H1SFA3"/>
<keyword evidence="1 4" id="KW-0812">Transmembrane</keyword>
<evidence type="ECO:0000313" key="4">
    <source>
        <dbReference type="EMBL" id="EHP38767.1"/>
    </source>
</evidence>
<dbReference type="Pfam" id="PF13681">
    <property type="entry name" value="PilX"/>
    <property type="match status" value="1"/>
</dbReference>
<protein>
    <submittedName>
        <fullName evidence="4">Putative transmembrane protein</fullName>
    </submittedName>
</protein>
<feature type="domain" description="PilX/PilW C-terminal" evidence="2">
    <location>
        <begin position="107"/>
        <end position="204"/>
    </location>
</feature>
<accession>H1SFA3</accession>
<evidence type="ECO:0000259" key="3">
    <source>
        <dbReference type="Pfam" id="PF14341"/>
    </source>
</evidence>
<comment type="caution">
    <text evidence="4">The sequence shown here is derived from an EMBL/GenBank/DDBJ whole genome shotgun (WGS) entry which is preliminary data.</text>
</comment>
<dbReference type="PATRIC" id="fig|1127483.3.peg.7011"/>
<dbReference type="EMBL" id="AHJE01000108">
    <property type="protein sequence ID" value="EHP38767.1"/>
    <property type="molecule type" value="Genomic_DNA"/>
</dbReference>
<dbReference type="RefSeq" id="WP_006162928.1">
    <property type="nucleotide sequence ID" value="NZ_AHJE01000108.1"/>
</dbReference>
<reference evidence="4 5" key="1">
    <citation type="journal article" date="2012" name="J. Bacteriol.">
        <title>De Novo Genome Project of Cupriavidus basilensis OR16.</title>
        <authorList>
            <person name="Cserhati M."/>
            <person name="Kriszt B."/>
            <person name="Szoboszlay S."/>
            <person name="Toth A."/>
            <person name="Szabo I."/>
            <person name="Tancsics A."/>
            <person name="Nagy I."/>
            <person name="Horvath B."/>
            <person name="Nagy I."/>
            <person name="Kukolya J."/>
        </authorList>
    </citation>
    <scope>NUCLEOTIDE SEQUENCE [LARGE SCALE GENOMIC DNA]</scope>
    <source>
        <strain evidence="4 5">OR16</strain>
    </source>
</reference>
<evidence type="ECO:0000259" key="2">
    <source>
        <dbReference type="Pfam" id="PF13681"/>
    </source>
</evidence>
<evidence type="ECO:0000256" key="1">
    <source>
        <dbReference type="SAM" id="Phobius"/>
    </source>
</evidence>
<name>H1SFA3_9BURK</name>
<dbReference type="Pfam" id="PF14341">
    <property type="entry name" value="PilX_N"/>
    <property type="match status" value="1"/>
</dbReference>